<protein>
    <submittedName>
        <fullName evidence="3">Uncharacterized protein</fullName>
    </submittedName>
</protein>
<dbReference type="SUPFAM" id="SSF89796">
    <property type="entry name" value="CoA-transferase family III (CaiB/BaiF)"/>
    <property type="match status" value="1"/>
</dbReference>
<dbReference type="PANTHER" id="PTHR48207">
    <property type="entry name" value="SUCCINATE--HYDROXYMETHYLGLUTARATE COA-TRANSFERASE"/>
    <property type="match status" value="1"/>
</dbReference>
<organism evidence="3 4">
    <name type="scientific">Thyridium curvatum</name>
    <dbReference type="NCBI Taxonomy" id="1093900"/>
    <lineage>
        <taxon>Eukaryota</taxon>
        <taxon>Fungi</taxon>
        <taxon>Dikarya</taxon>
        <taxon>Ascomycota</taxon>
        <taxon>Pezizomycotina</taxon>
        <taxon>Sordariomycetes</taxon>
        <taxon>Sordariomycetidae</taxon>
        <taxon>Thyridiales</taxon>
        <taxon>Thyridiaceae</taxon>
        <taxon>Thyridium</taxon>
    </lineage>
</organism>
<sequence length="462" mass="50836">MSTRSAAQRCVSLTCYELNGLLKVAKSSTCGRPSRVWCGPISSTQRRQRSAAAQDERSPTGPLKGIKILDLTRVLAGPFCTQILADYGADVIKVEHPVGGDDTRSWRTEGEDQFWNGRKDLSAYFSTINRNKKSITLNLKHEKGRQILFTLARNADVVVDNFIPGKMDEMGIGYEELRRENPSLIHASISGYGAGGPYKKRAGYDVIAAAEGGLLHITGDRDGKPTKPGVGLTDMTTGLYLHGAILAALVNRQATGQGQKIDASLFETQVSLLANVAMSWLNLGLEAQRWGTEHPSIVPYDAFETADSELVVGATNNRQFGILCERLGQKELARDPRFVDNDARVRNRKELKQILNGLFGAKRTDEWLEVFEGSGMPYGPVNNMQKVFEHPQTKARNMIETLAHDATASGQIRMLGIPVKFSETQPSVRTRPPSLGEHSDEVLASLGMSKEDIKELRIEKVI</sequence>
<dbReference type="InterPro" id="IPR050483">
    <property type="entry name" value="CoA-transferase_III_domain"/>
</dbReference>
<name>A0A507AZQ9_9PEZI</name>
<dbReference type="Proteomes" id="UP000319257">
    <property type="component" value="Unassembled WGS sequence"/>
</dbReference>
<evidence type="ECO:0000313" key="3">
    <source>
        <dbReference type="EMBL" id="TPX11934.1"/>
    </source>
</evidence>
<dbReference type="OrthoDB" id="5863171at2759"/>
<proteinExistence type="inferred from homology"/>
<dbReference type="Gene3D" id="3.30.1540.10">
    <property type="entry name" value="formyl-coa transferase, domain 3"/>
    <property type="match status" value="1"/>
</dbReference>
<dbReference type="PANTHER" id="PTHR48207:SF3">
    <property type="entry name" value="SUCCINATE--HYDROXYMETHYLGLUTARATE COA-TRANSFERASE"/>
    <property type="match status" value="1"/>
</dbReference>
<dbReference type="AlphaFoldDB" id="A0A507AZQ9"/>
<dbReference type="InterPro" id="IPR003673">
    <property type="entry name" value="CoA-Trfase_fam_III"/>
</dbReference>
<dbReference type="InterPro" id="IPR044855">
    <property type="entry name" value="CoA-Trfase_III_dom3_sf"/>
</dbReference>
<dbReference type="STRING" id="1093900.A0A507AZQ9"/>
<comment type="caution">
    <text evidence="3">The sequence shown here is derived from an EMBL/GenBank/DDBJ whole genome shotgun (WGS) entry which is preliminary data.</text>
</comment>
<keyword evidence="4" id="KW-1185">Reference proteome</keyword>
<dbReference type="InParanoid" id="A0A507AZQ9"/>
<gene>
    <name evidence="3" type="ORF">E0L32_007432</name>
</gene>
<dbReference type="Pfam" id="PF02515">
    <property type="entry name" value="CoA_transf_3"/>
    <property type="match status" value="1"/>
</dbReference>
<dbReference type="RefSeq" id="XP_030993645.1">
    <property type="nucleotide sequence ID" value="XM_031142175.1"/>
</dbReference>
<dbReference type="EMBL" id="SKBQ01000045">
    <property type="protein sequence ID" value="TPX11934.1"/>
    <property type="molecule type" value="Genomic_DNA"/>
</dbReference>
<keyword evidence="2" id="KW-0808">Transferase</keyword>
<dbReference type="GO" id="GO:0047369">
    <property type="term" value="F:succinate-hydroxymethylglutarate CoA-transferase activity"/>
    <property type="evidence" value="ECO:0007669"/>
    <property type="project" value="TreeGrafter"/>
</dbReference>
<evidence type="ECO:0000313" key="4">
    <source>
        <dbReference type="Proteomes" id="UP000319257"/>
    </source>
</evidence>
<dbReference type="InterPro" id="IPR023606">
    <property type="entry name" value="CoA-Trfase_III_dom_1_sf"/>
</dbReference>
<reference evidence="3 4" key="1">
    <citation type="submission" date="2019-06" db="EMBL/GenBank/DDBJ databases">
        <title>Draft genome sequence of the filamentous fungus Phialemoniopsis curvata isolated from diesel fuel.</title>
        <authorList>
            <person name="Varaljay V.A."/>
            <person name="Lyon W.J."/>
            <person name="Crouch A.L."/>
            <person name="Drake C.E."/>
            <person name="Hollomon J.M."/>
            <person name="Nadeau L.J."/>
            <person name="Nunn H.S."/>
            <person name="Stevenson B.S."/>
            <person name="Bojanowski C.L."/>
            <person name="Crookes-Goodson W.J."/>
        </authorList>
    </citation>
    <scope>NUCLEOTIDE SEQUENCE [LARGE SCALE GENOMIC DNA]</scope>
    <source>
        <strain evidence="3 4">D216</strain>
    </source>
</reference>
<dbReference type="GO" id="GO:0005739">
    <property type="term" value="C:mitochondrion"/>
    <property type="evidence" value="ECO:0007669"/>
    <property type="project" value="TreeGrafter"/>
</dbReference>
<dbReference type="GeneID" id="41974879"/>
<comment type="similarity">
    <text evidence="1">Belongs to the CoA-transferase III family.</text>
</comment>
<evidence type="ECO:0000256" key="2">
    <source>
        <dbReference type="ARBA" id="ARBA00022679"/>
    </source>
</evidence>
<accession>A0A507AZQ9</accession>
<dbReference type="Gene3D" id="3.40.50.10540">
    <property type="entry name" value="Crotonobetainyl-coa:carnitine coa-transferase, domain 1"/>
    <property type="match status" value="1"/>
</dbReference>
<evidence type="ECO:0000256" key="1">
    <source>
        <dbReference type="ARBA" id="ARBA00008383"/>
    </source>
</evidence>